<gene>
    <name evidence="3" type="ORF">AB0H72_36420</name>
</gene>
<keyword evidence="2" id="KW-0472">Membrane</keyword>
<keyword evidence="2" id="KW-0812">Transmembrane</keyword>
<keyword evidence="4" id="KW-1185">Reference proteome</keyword>
<name>A0ABV3FKE2_9NOCA</name>
<dbReference type="EMBL" id="JBFAIH010000064">
    <property type="protein sequence ID" value="MEV0368180.1"/>
    <property type="molecule type" value="Genomic_DNA"/>
</dbReference>
<feature type="region of interest" description="Disordered" evidence="1">
    <location>
        <begin position="1"/>
        <end position="24"/>
    </location>
</feature>
<accession>A0ABV3FKE2</accession>
<dbReference type="Proteomes" id="UP001551658">
    <property type="component" value="Unassembled WGS sequence"/>
</dbReference>
<sequence length="99" mass="10440">MTHNESSRSPKSRPRKPGQSPPPIWTWPAALVVSVLVPVTVVFTFLLIKTGVEATLACILALAVVTGVVVCVVPSRPANAAARRWGRAAATLLGAEETK</sequence>
<organism evidence="3 4">
    <name type="scientific">Nocardia fusca</name>
    <dbReference type="NCBI Taxonomy" id="941183"/>
    <lineage>
        <taxon>Bacteria</taxon>
        <taxon>Bacillati</taxon>
        <taxon>Actinomycetota</taxon>
        <taxon>Actinomycetes</taxon>
        <taxon>Mycobacteriales</taxon>
        <taxon>Nocardiaceae</taxon>
        <taxon>Nocardia</taxon>
    </lineage>
</organism>
<dbReference type="RefSeq" id="WP_357988815.1">
    <property type="nucleotide sequence ID" value="NZ_JBFAIH010000064.1"/>
</dbReference>
<feature type="transmembrane region" description="Helical" evidence="2">
    <location>
        <begin position="54"/>
        <end position="74"/>
    </location>
</feature>
<evidence type="ECO:0000256" key="1">
    <source>
        <dbReference type="SAM" id="MobiDB-lite"/>
    </source>
</evidence>
<protein>
    <submittedName>
        <fullName evidence="3">Uncharacterized protein</fullName>
    </submittedName>
</protein>
<evidence type="ECO:0000313" key="4">
    <source>
        <dbReference type="Proteomes" id="UP001551658"/>
    </source>
</evidence>
<comment type="caution">
    <text evidence="3">The sequence shown here is derived from an EMBL/GenBank/DDBJ whole genome shotgun (WGS) entry which is preliminary data.</text>
</comment>
<proteinExistence type="predicted"/>
<evidence type="ECO:0000256" key="2">
    <source>
        <dbReference type="SAM" id="Phobius"/>
    </source>
</evidence>
<evidence type="ECO:0000313" key="3">
    <source>
        <dbReference type="EMBL" id="MEV0368180.1"/>
    </source>
</evidence>
<reference evidence="3 4" key="1">
    <citation type="submission" date="2024-06" db="EMBL/GenBank/DDBJ databases">
        <title>The Natural Products Discovery Center: Release of the First 8490 Sequenced Strains for Exploring Actinobacteria Biosynthetic Diversity.</title>
        <authorList>
            <person name="Kalkreuter E."/>
            <person name="Kautsar S.A."/>
            <person name="Yang D."/>
            <person name="Bader C.D."/>
            <person name="Teijaro C.N."/>
            <person name="Fluegel L."/>
            <person name="Davis C.M."/>
            <person name="Simpson J.R."/>
            <person name="Lauterbach L."/>
            <person name="Steele A.D."/>
            <person name="Gui C."/>
            <person name="Meng S."/>
            <person name="Li G."/>
            <person name="Viehrig K."/>
            <person name="Ye F."/>
            <person name="Su P."/>
            <person name="Kiefer A.F."/>
            <person name="Nichols A."/>
            <person name="Cepeda A.J."/>
            <person name="Yan W."/>
            <person name="Fan B."/>
            <person name="Jiang Y."/>
            <person name="Adhikari A."/>
            <person name="Zheng C.-J."/>
            <person name="Schuster L."/>
            <person name="Cowan T.M."/>
            <person name="Smanski M.J."/>
            <person name="Chevrette M.G."/>
            <person name="De Carvalho L.P.S."/>
            <person name="Shen B."/>
        </authorList>
    </citation>
    <scope>NUCLEOTIDE SEQUENCE [LARGE SCALE GENOMIC DNA]</scope>
    <source>
        <strain evidence="3 4">NPDC050671</strain>
    </source>
</reference>
<keyword evidence="2" id="KW-1133">Transmembrane helix</keyword>
<feature type="transmembrane region" description="Helical" evidence="2">
    <location>
        <begin position="24"/>
        <end position="48"/>
    </location>
</feature>